<dbReference type="RefSeq" id="WP_018663468.1">
    <property type="nucleotide sequence ID" value="NZ_HF952018.1"/>
</dbReference>
<comment type="caution">
    <text evidence="5">The sequence shown here is derived from an EMBL/GenBank/DDBJ whole genome shotgun (WGS) entry which is preliminary data.</text>
</comment>
<accession>R7RRC7</accession>
<evidence type="ECO:0000256" key="1">
    <source>
        <dbReference type="ARBA" id="ARBA00018672"/>
    </source>
</evidence>
<dbReference type="Pfam" id="PF00072">
    <property type="entry name" value="Response_reg"/>
    <property type="match status" value="1"/>
</dbReference>
<evidence type="ECO:0000256" key="3">
    <source>
        <dbReference type="PROSITE-ProRule" id="PRU00169"/>
    </source>
</evidence>
<dbReference type="InterPro" id="IPR025669">
    <property type="entry name" value="AAA_dom"/>
</dbReference>
<dbReference type="GO" id="GO:0000160">
    <property type="term" value="P:phosphorelay signal transduction system"/>
    <property type="evidence" value="ECO:0007669"/>
    <property type="project" value="InterPro"/>
</dbReference>
<proteinExistence type="predicted"/>
<dbReference type="eggNOG" id="COG4963">
    <property type="taxonomic scope" value="Bacteria"/>
</dbReference>
<name>R7RRC7_9CLOT</name>
<evidence type="ECO:0000313" key="6">
    <source>
        <dbReference type="Proteomes" id="UP000014923"/>
    </source>
</evidence>
<protein>
    <recommendedName>
        <fullName evidence="1">Stage 0 sporulation protein A homolog</fullName>
    </recommendedName>
</protein>
<dbReference type="InterPro" id="IPR001789">
    <property type="entry name" value="Sig_transdc_resp-reg_receiver"/>
</dbReference>
<dbReference type="Gene3D" id="3.40.50.2300">
    <property type="match status" value="1"/>
</dbReference>
<dbReference type="InterPro" id="IPR050625">
    <property type="entry name" value="ParA/MinD_ATPase"/>
</dbReference>
<dbReference type="CDD" id="cd17536">
    <property type="entry name" value="REC_YesN-like"/>
    <property type="match status" value="1"/>
</dbReference>
<dbReference type="GO" id="GO:0016887">
    <property type="term" value="F:ATP hydrolysis activity"/>
    <property type="evidence" value="ECO:0007669"/>
    <property type="project" value="TreeGrafter"/>
</dbReference>
<sequence>MDKIKILIADDVKETRDIVKKIIELEDDFEIVGEAVDGQEAVDKIKKLKPDVVLMDINMPVLNGLEATEKITALNPEVIVIIMSVQGESEYLKKAMFYGAKEYIIKPFNYDTLVNTIKLTYERYKQINKSQEHYKDGKIITFFSSKGGVGKTTLAVNVGVELSKTKKVLLLDMDLMFGDISIFVDAVDSKTIIDAIDDENTDSYNSLKTYLFSYNKNLDILFAPKKPEASEYIGKEIVEKIINILKRHYDVVIVDTGINFSEVTLHILDISDYILFISNIDIASLKNTKLGLQVMRSLGYDKNKVKVVINRFNTDYGIGKKEAEEVFKEEIFLTIPDDEKIVLNSINSGKPFVEGNKLIKSKIEKAIETLCKTLEI</sequence>
<dbReference type="HOGENOM" id="CLU_033160_3_1_9"/>
<dbReference type="Pfam" id="PF13614">
    <property type="entry name" value="AAA_31"/>
    <property type="match status" value="1"/>
</dbReference>
<dbReference type="OrthoDB" id="9794577at2"/>
<dbReference type="Gene3D" id="3.40.50.300">
    <property type="entry name" value="P-loop containing nucleotide triphosphate hydrolases"/>
    <property type="match status" value="1"/>
</dbReference>
<dbReference type="EMBL" id="CAVN010000100">
    <property type="protein sequence ID" value="CDF58757.1"/>
    <property type="molecule type" value="Genomic_DNA"/>
</dbReference>
<evidence type="ECO:0000313" key="5">
    <source>
        <dbReference type="EMBL" id="CDF58757.1"/>
    </source>
</evidence>
<dbReference type="SUPFAM" id="SSF52172">
    <property type="entry name" value="CheY-like"/>
    <property type="match status" value="1"/>
</dbReference>
<reference evidence="5" key="1">
    <citation type="submission" date="2013-03" db="EMBL/GenBank/DDBJ databases">
        <title>Draft genome sequence of the hydrogen-ethanol-producing anaerobic alkalithermophilic Caloramator celere.</title>
        <authorList>
            <person name="Ciranna A."/>
            <person name="Larjo A."/>
            <person name="Kivisto A."/>
            <person name="Santala V."/>
            <person name="Roos C."/>
            <person name="Karp M."/>
        </authorList>
    </citation>
    <scope>NUCLEOTIDE SEQUENCE [LARGE SCALE GENOMIC DNA]</scope>
    <source>
        <strain evidence="5">DSM 8682</strain>
    </source>
</reference>
<feature type="modified residue" description="4-aspartylphosphate" evidence="3">
    <location>
        <position position="56"/>
    </location>
</feature>
<keyword evidence="6" id="KW-1185">Reference proteome</keyword>
<evidence type="ECO:0000259" key="4">
    <source>
        <dbReference type="PROSITE" id="PS50110"/>
    </source>
</evidence>
<gene>
    <name evidence="5" type="ORF">TCEL_00976</name>
</gene>
<keyword evidence="3" id="KW-0597">Phosphoprotein</keyword>
<dbReference type="GO" id="GO:0005829">
    <property type="term" value="C:cytosol"/>
    <property type="evidence" value="ECO:0007669"/>
    <property type="project" value="TreeGrafter"/>
</dbReference>
<comment type="function">
    <text evidence="2">May play the central regulatory role in sporulation. It may be an element of the effector pathway responsible for the activation of sporulation genes in response to nutritional stress. Spo0A may act in concert with spo0H (a sigma factor) to control the expression of some genes that are critical to the sporulation process.</text>
</comment>
<dbReference type="PANTHER" id="PTHR43384">
    <property type="entry name" value="SEPTUM SITE-DETERMINING PROTEIN MIND HOMOLOG, CHLOROPLASTIC-RELATED"/>
    <property type="match status" value="1"/>
</dbReference>
<dbReference type="InterPro" id="IPR011006">
    <property type="entry name" value="CheY-like_superfamily"/>
</dbReference>
<feature type="domain" description="Response regulatory" evidence="4">
    <location>
        <begin position="5"/>
        <end position="121"/>
    </location>
</feature>
<dbReference type="Proteomes" id="UP000014923">
    <property type="component" value="Unassembled WGS sequence"/>
</dbReference>
<dbReference type="PROSITE" id="PS50110">
    <property type="entry name" value="RESPONSE_REGULATORY"/>
    <property type="match status" value="1"/>
</dbReference>
<dbReference type="AlphaFoldDB" id="R7RRC7"/>
<dbReference type="GO" id="GO:0009898">
    <property type="term" value="C:cytoplasmic side of plasma membrane"/>
    <property type="evidence" value="ECO:0007669"/>
    <property type="project" value="TreeGrafter"/>
</dbReference>
<dbReference type="SMART" id="SM00448">
    <property type="entry name" value="REC"/>
    <property type="match status" value="1"/>
</dbReference>
<dbReference type="GO" id="GO:0005524">
    <property type="term" value="F:ATP binding"/>
    <property type="evidence" value="ECO:0007669"/>
    <property type="project" value="TreeGrafter"/>
</dbReference>
<dbReference type="InterPro" id="IPR027417">
    <property type="entry name" value="P-loop_NTPase"/>
</dbReference>
<dbReference type="GO" id="GO:0051782">
    <property type="term" value="P:negative regulation of cell division"/>
    <property type="evidence" value="ECO:0007669"/>
    <property type="project" value="TreeGrafter"/>
</dbReference>
<dbReference type="eggNOG" id="COG4753">
    <property type="taxonomic scope" value="Bacteria"/>
</dbReference>
<dbReference type="SUPFAM" id="SSF52540">
    <property type="entry name" value="P-loop containing nucleoside triphosphate hydrolases"/>
    <property type="match status" value="1"/>
</dbReference>
<evidence type="ECO:0000256" key="2">
    <source>
        <dbReference type="ARBA" id="ARBA00024867"/>
    </source>
</evidence>
<organism evidence="5 6">
    <name type="scientific">Thermobrachium celere DSM 8682</name>
    <dbReference type="NCBI Taxonomy" id="941824"/>
    <lineage>
        <taxon>Bacteria</taxon>
        <taxon>Bacillati</taxon>
        <taxon>Bacillota</taxon>
        <taxon>Clostridia</taxon>
        <taxon>Eubacteriales</taxon>
        <taxon>Clostridiaceae</taxon>
        <taxon>Thermobrachium</taxon>
    </lineage>
</organism>
<dbReference type="PANTHER" id="PTHR43384:SF13">
    <property type="entry name" value="SLR0110 PROTEIN"/>
    <property type="match status" value="1"/>
</dbReference>